<dbReference type="AlphaFoldDB" id="A0AAF3ES17"/>
<dbReference type="InterPro" id="IPR007217">
    <property type="entry name" value="Per1-like"/>
</dbReference>
<keyword evidence="2" id="KW-1185">Reference proteome</keyword>
<keyword evidence="1" id="KW-0333">Golgi apparatus</keyword>
<evidence type="ECO:0000313" key="3">
    <source>
        <dbReference type="WBParaSite" id="MBELARI_LOCUS16928"/>
    </source>
</evidence>
<accession>A0AAF3ES17</accession>
<comment type="function">
    <text evidence="1">Involved in the lipid remodeling steps of GPI-anchor maturation.</text>
</comment>
<protein>
    <recommendedName>
        <fullName evidence="1">Post-GPI attachment to proteins factor 3</fullName>
    </recommendedName>
</protein>
<proteinExistence type="inferred from homology"/>
<reference evidence="3" key="1">
    <citation type="submission" date="2024-02" db="UniProtKB">
        <authorList>
            <consortium name="WormBaseParasite"/>
        </authorList>
    </citation>
    <scope>IDENTIFICATION</scope>
</reference>
<sequence length="395" mass="45579">MPSFVASGTTEKAKTTTAGTTMTITAVTPEDNVTSTIRRAEIIDQPVTTTTSTAITCSLMSGLSLPSSMTACRFACRLRVSLHRFYNHMHFAMPKRTPMPTTVERTHVGDHSNHPTWHVAGEISQRMTVRRHPTRGNRHSGTFWQQLGWRSNIQKKQIWWGYAVVGMIAWFSSTIFHCVDCWVTKWIDYFYLVSPTSVWHQVDFLYTLPLTTKKTVLGIAENWTLERKSEEFFLEKIISLLSQETKVADVLREGHHMFVDVGSLSFAVDQRLARRFRFSSSIQLPHYRECTLRCRKEHGCLQRLNEPGWSKHPRLPCKCDCMWAIDAIIRIIQPDNSPGKFHREWPLAVTQLNRRQSSFRNQHRLSSLFFSQLRHVPIASPSLHIARVDTRIQND</sequence>
<dbReference type="GO" id="GO:0000139">
    <property type="term" value="C:Golgi membrane"/>
    <property type="evidence" value="ECO:0007669"/>
    <property type="project" value="UniProtKB-SubCell"/>
</dbReference>
<keyword evidence="1" id="KW-0337">GPI-anchor biosynthesis</keyword>
<comment type="similarity">
    <text evidence="1">Belongs to the PGAP3 family.</text>
</comment>
<dbReference type="GO" id="GO:0006506">
    <property type="term" value="P:GPI anchor biosynthetic process"/>
    <property type="evidence" value="ECO:0007669"/>
    <property type="project" value="UniProtKB-KW"/>
</dbReference>
<dbReference type="WBParaSite" id="MBELARI_LOCUS16928">
    <property type="protein sequence ID" value="MBELARI_LOCUS16928"/>
    <property type="gene ID" value="MBELARI_LOCUS16928"/>
</dbReference>
<organism evidence="2 3">
    <name type="scientific">Mesorhabditis belari</name>
    <dbReference type="NCBI Taxonomy" id="2138241"/>
    <lineage>
        <taxon>Eukaryota</taxon>
        <taxon>Metazoa</taxon>
        <taxon>Ecdysozoa</taxon>
        <taxon>Nematoda</taxon>
        <taxon>Chromadorea</taxon>
        <taxon>Rhabditida</taxon>
        <taxon>Rhabditina</taxon>
        <taxon>Rhabditomorpha</taxon>
        <taxon>Rhabditoidea</taxon>
        <taxon>Rhabditidae</taxon>
        <taxon>Mesorhabditinae</taxon>
        <taxon>Mesorhabditis</taxon>
    </lineage>
</organism>
<comment type="subcellular location">
    <subcellularLocation>
        <location evidence="1">Golgi apparatus membrane</location>
        <topology evidence="1">Multi-pass membrane protein</topology>
    </subcellularLocation>
</comment>
<name>A0AAF3ES17_9BILA</name>
<dbReference type="Proteomes" id="UP000887575">
    <property type="component" value="Unassembled WGS sequence"/>
</dbReference>
<evidence type="ECO:0000256" key="1">
    <source>
        <dbReference type="RuleBase" id="RU365066"/>
    </source>
</evidence>
<evidence type="ECO:0000313" key="2">
    <source>
        <dbReference type="Proteomes" id="UP000887575"/>
    </source>
</evidence>
<dbReference type="Pfam" id="PF04080">
    <property type="entry name" value="Per1"/>
    <property type="match status" value="1"/>
</dbReference>